<reference evidence="2" key="1">
    <citation type="submission" date="2017-09" db="EMBL/GenBank/DDBJ databases">
        <title>Complete Genome Sequence of ansamitocin-producing Bacterium Actinosynnema pretiosum X47.</title>
        <authorList>
            <person name="Cao G."/>
            <person name="Zong G."/>
            <person name="Zhong C."/>
            <person name="Fu J."/>
        </authorList>
    </citation>
    <scope>NUCLEOTIDE SEQUENCE [LARGE SCALE GENOMIC DNA]</scope>
    <source>
        <strain evidence="2">X47</strain>
    </source>
</reference>
<organism evidence="2 3">
    <name type="scientific">Actinosynnema pretiosum</name>
    <dbReference type="NCBI Taxonomy" id="42197"/>
    <lineage>
        <taxon>Bacteria</taxon>
        <taxon>Bacillati</taxon>
        <taxon>Actinomycetota</taxon>
        <taxon>Actinomycetes</taxon>
        <taxon>Pseudonocardiales</taxon>
        <taxon>Pseudonocardiaceae</taxon>
        <taxon>Actinosynnema</taxon>
    </lineage>
</organism>
<evidence type="ECO:0008006" key="4">
    <source>
        <dbReference type="Google" id="ProtNLM"/>
    </source>
</evidence>
<sequence>MRSRARSALQRRALNLARTTPGRLTLLALALAGLSLLVGLLTAQSVQRRTDALSVLADQTEPLAYAAQEVYRAMADADATAASAFLSGGVESPQLRQRYEDDIARASSALSAATDAPTRAGPLADEIDTLAQQLPVYTGLVETARVHNRQGNPVGAAYLREASELMRGTLLPAAHDLHRAQSDATASELAAAGVLPWTELLLGGVLLSALAGAQRYLFLTSNRLLNIGLVVASAASVIALLWSLVASLVVVADTGAGQTAARQVDVLAQARIATLSARGDETLALVTRGGGATAYEDGYRRLDSELEELLAQAHAGDAGEHHRRWQRAHAMLRAADDRGDWEGAVDLALGTGSEGAASAFDALDRDLVDALVAARTEANGAVASARGALGGAVDVVALLSAIAAFACLAGVWQRLKEYR</sequence>
<evidence type="ECO:0000256" key="1">
    <source>
        <dbReference type="SAM" id="Phobius"/>
    </source>
</evidence>
<accession>A0A290ZGY0</accession>
<evidence type="ECO:0000313" key="2">
    <source>
        <dbReference type="EMBL" id="ATE58234.1"/>
    </source>
</evidence>
<protein>
    <recommendedName>
        <fullName evidence="4">Secreted protein</fullName>
    </recommendedName>
</protein>
<keyword evidence="1" id="KW-1133">Transmembrane helix</keyword>
<feature type="transmembrane region" description="Helical" evidence="1">
    <location>
        <begin position="189"/>
        <end position="212"/>
    </location>
</feature>
<dbReference type="Proteomes" id="UP000218505">
    <property type="component" value="Chromosome"/>
</dbReference>
<dbReference type="AlphaFoldDB" id="A0A290ZGY0"/>
<name>A0A290ZGY0_9PSEU</name>
<keyword evidence="3" id="KW-1185">Reference proteome</keyword>
<feature type="transmembrane region" description="Helical" evidence="1">
    <location>
        <begin position="388"/>
        <end position="412"/>
    </location>
</feature>
<keyword evidence="1" id="KW-0472">Membrane</keyword>
<dbReference type="KEGG" id="apre:CNX65_17780"/>
<dbReference type="RefSeq" id="WP_096497847.1">
    <property type="nucleotide sequence ID" value="NZ_CP023445.1"/>
</dbReference>
<gene>
    <name evidence="2" type="ORF">CNX65_17780</name>
</gene>
<keyword evidence="1" id="KW-0812">Transmembrane</keyword>
<evidence type="ECO:0000313" key="3">
    <source>
        <dbReference type="Proteomes" id="UP000218505"/>
    </source>
</evidence>
<dbReference type="EMBL" id="CP023445">
    <property type="protein sequence ID" value="ATE58234.1"/>
    <property type="molecule type" value="Genomic_DNA"/>
</dbReference>
<feature type="transmembrane region" description="Helical" evidence="1">
    <location>
        <begin position="224"/>
        <end position="245"/>
    </location>
</feature>
<proteinExistence type="predicted"/>